<evidence type="ECO:0000313" key="3">
    <source>
        <dbReference type="Proteomes" id="UP000186513"/>
    </source>
</evidence>
<dbReference type="EMBL" id="FPKR01000012">
    <property type="protein sequence ID" value="SFZ78406.1"/>
    <property type="molecule type" value="Genomic_DNA"/>
</dbReference>
<proteinExistence type="predicted"/>
<dbReference type="AlphaFoldDB" id="A0A1K2HNQ0"/>
<keyword evidence="1" id="KW-0732">Signal</keyword>
<sequence>MSYRACLVLFALFWGLPGCSQLQQTGRAVADGNGVLQDSSERHLGGRKYKIRVQGSTVVFNGQAEQLFRRRAEQYTESMGCKGWKLHEYRAGTENTLLGARQYAEGVVECL</sequence>
<feature type="signal peptide" evidence="1">
    <location>
        <begin position="1"/>
        <end position="20"/>
    </location>
</feature>
<organism evidence="2 3">
    <name type="scientific">Chitinimonas taiwanensis DSM 18899</name>
    <dbReference type="NCBI Taxonomy" id="1121279"/>
    <lineage>
        <taxon>Bacteria</taxon>
        <taxon>Pseudomonadati</taxon>
        <taxon>Pseudomonadota</taxon>
        <taxon>Betaproteobacteria</taxon>
        <taxon>Neisseriales</taxon>
        <taxon>Chitinibacteraceae</taxon>
        <taxon>Chitinimonas</taxon>
    </lineage>
</organism>
<protein>
    <recommendedName>
        <fullName evidence="4">Lipoprotein</fullName>
    </recommendedName>
</protein>
<dbReference type="Proteomes" id="UP000186513">
    <property type="component" value="Unassembled WGS sequence"/>
</dbReference>
<keyword evidence="3" id="KW-1185">Reference proteome</keyword>
<evidence type="ECO:0000313" key="2">
    <source>
        <dbReference type="EMBL" id="SFZ78406.1"/>
    </source>
</evidence>
<name>A0A1K2HNQ0_9NEIS</name>
<gene>
    <name evidence="2" type="ORF">SAMN02745887_02965</name>
</gene>
<dbReference type="RefSeq" id="WP_072429456.1">
    <property type="nucleotide sequence ID" value="NZ_FPKR01000012.1"/>
</dbReference>
<evidence type="ECO:0008006" key="4">
    <source>
        <dbReference type="Google" id="ProtNLM"/>
    </source>
</evidence>
<dbReference type="OrthoDB" id="9133624at2"/>
<accession>A0A1K2HNQ0</accession>
<dbReference type="STRING" id="1121279.SAMN02745887_02965"/>
<feature type="chain" id="PRO_5012792255" description="Lipoprotein" evidence="1">
    <location>
        <begin position="21"/>
        <end position="111"/>
    </location>
</feature>
<reference evidence="2 3" key="1">
    <citation type="submission" date="2016-11" db="EMBL/GenBank/DDBJ databases">
        <authorList>
            <person name="Jaros S."/>
            <person name="Januszkiewicz K."/>
            <person name="Wedrychowicz H."/>
        </authorList>
    </citation>
    <scope>NUCLEOTIDE SEQUENCE [LARGE SCALE GENOMIC DNA]</scope>
    <source>
        <strain evidence="2 3">DSM 18899</strain>
    </source>
</reference>
<evidence type="ECO:0000256" key="1">
    <source>
        <dbReference type="SAM" id="SignalP"/>
    </source>
</evidence>